<dbReference type="InterPro" id="IPR007214">
    <property type="entry name" value="YbaK/aa-tRNA-synth-assoc-dom"/>
</dbReference>
<dbReference type="SUPFAM" id="SSF55826">
    <property type="entry name" value="YbaK/ProRS associated domain"/>
    <property type="match status" value="1"/>
</dbReference>
<dbReference type="AlphaFoldDB" id="A0A1G8Z8Q0"/>
<accession>A0A1G8Z8Q0</accession>
<evidence type="ECO:0000313" key="3">
    <source>
        <dbReference type="Proteomes" id="UP000198629"/>
    </source>
</evidence>
<dbReference type="InterPro" id="IPR036754">
    <property type="entry name" value="YbaK/aa-tRNA-synt-asso_dom_sf"/>
</dbReference>
<protein>
    <submittedName>
        <fullName evidence="2">Cys-tRNA(Pro)/Cys-tRNA(Cys) deacylase</fullName>
    </submittedName>
</protein>
<dbReference type="EMBL" id="FNFX01000001">
    <property type="protein sequence ID" value="SDK11387.1"/>
    <property type="molecule type" value="Genomic_DNA"/>
</dbReference>
<dbReference type="PANTHER" id="PTHR30411">
    <property type="entry name" value="CYTOPLASMIC PROTEIN"/>
    <property type="match status" value="1"/>
</dbReference>
<keyword evidence="3" id="KW-1185">Reference proteome</keyword>
<gene>
    <name evidence="2" type="ORF">SAMN05192566_0155</name>
</gene>
<dbReference type="CDD" id="cd04332">
    <property type="entry name" value="YbaK_like"/>
    <property type="match status" value="1"/>
</dbReference>
<dbReference type="Gene3D" id="3.90.960.10">
    <property type="entry name" value="YbaK/aminoacyl-tRNA synthetase-associated domain"/>
    <property type="match status" value="1"/>
</dbReference>
<dbReference type="STRING" id="492660.SAMN05192566_0155"/>
<feature type="domain" description="YbaK/aminoacyl-tRNA synthetase-associated" evidence="1">
    <location>
        <begin position="32"/>
        <end position="152"/>
    </location>
</feature>
<dbReference type="PANTHER" id="PTHR30411:SF1">
    <property type="entry name" value="CYTOPLASMIC PROTEIN"/>
    <property type="match status" value="1"/>
</dbReference>
<organism evidence="2 3">
    <name type="scientific">Methylophilus rhizosphaerae</name>
    <dbReference type="NCBI Taxonomy" id="492660"/>
    <lineage>
        <taxon>Bacteria</taxon>
        <taxon>Pseudomonadati</taxon>
        <taxon>Pseudomonadota</taxon>
        <taxon>Betaproteobacteria</taxon>
        <taxon>Nitrosomonadales</taxon>
        <taxon>Methylophilaceae</taxon>
        <taxon>Methylophilus</taxon>
    </lineage>
</organism>
<dbReference type="GO" id="GO:0002161">
    <property type="term" value="F:aminoacyl-tRNA deacylase activity"/>
    <property type="evidence" value="ECO:0007669"/>
    <property type="project" value="InterPro"/>
</dbReference>
<name>A0A1G8Z8Q0_9PROT</name>
<reference evidence="3" key="1">
    <citation type="submission" date="2016-10" db="EMBL/GenBank/DDBJ databases">
        <authorList>
            <person name="Varghese N."/>
            <person name="Submissions S."/>
        </authorList>
    </citation>
    <scope>NUCLEOTIDE SEQUENCE [LARGE SCALE GENOMIC DNA]</scope>
    <source>
        <strain evidence="3">CBMB127</strain>
    </source>
</reference>
<dbReference type="RefSeq" id="WP_091468320.1">
    <property type="nucleotide sequence ID" value="NZ_FNFX01000001.1"/>
</dbReference>
<evidence type="ECO:0000313" key="2">
    <source>
        <dbReference type="EMBL" id="SDK11387.1"/>
    </source>
</evidence>
<proteinExistence type="predicted"/>
<dbReference type="Pfam" id="PF04073">
    <property type="entry name" value="tRNA_edit"/>
    <property type="match status" value="1"/>
</dbReference>
<dbReference type="OrthoDB" id="8536235at2"/>
<dbReference type="Proteomes" id="UP000198629">
    <property type="component" value="Unassembled WGS sequence"/>
</dbReference>
<evidence type="ECO:0000259" key="1">
    <source>
        <dbReference type="Pfam" id="PF04073"/>
    </source>
</evidence>
<sequence length="166" mass="17506">MATTITSPVTELLQQHTIAFQVIEIPLSEDSKPIRNLEELLSAQGLDPASVVRSVVFKGETSGFCLLAVAGGGRADWALLRAHLNERKCRMADYDEVPEATGYVVGAVPPVALPASLRVLVDNSVAGYENVVIGSGVLGYALALKSADLLKLLADKAQGSFVKADS</sequence>